<feature type="domain" description="Ribonuclease PIN" evidence="12">
    <location>
        <begin position="8"/>
        <end position="94"/>
    </location>
</feature>
<proteinExistence type="inferred from homology"/>
<evidence type="ECO:0000256" key="2">
    <source>
        <dbReference type="ARBA" id="ARBA00005858"/>
    </source>
</evidence>
<evidence type="ECO:0000256" key="3">
    <source>
        <dbReference type="ARBA" id="ARBA00022722"/>
    </source>
</evidence>
<dbReference type="FunFam" id="3.40.50.1010:FF:000020">
    <property type="entry name" value="20S-pre-rRNA D-site endonuclease NOB1"/>
    <property type="match status" value="1"/>
</dbReference>
<evidence type="ECO:0000256" key="5">
    <source>
        <dbReference type="ARBA" id="ARBA00022801"/>
    </source>
</evidence>
<feature type="compositionally biased region" description="Basic and acidic residues" evidence="10">
    <location>
        <begin position="137"/>
        <end position="151"/>
    </location>
</feature>
<dbReference type="Gene3D" id="6.20.210.10">
    <property type="entry name" value="Nin one binding (NOB1), Zn-ribbon-like"/>
    <property type="match status" value="1"/>
</dbReference>
<feature type="binding site" evidence="9">
    <location>
        <position position="259"/>
    </location>
    <ligand>
        <name>Zn(2+)</name>
        <dbReference type="ChEBI" id="CHEBI:29105"/>
    </ligand>
</feature>
<evidence type="ECO:0000259" key="12">
    <source>
        <dbReference type="Pfam" id="PF17146"/>
    </source>
</evidence>
<dbReference type="Pfam" id="PF08772">
    <property type="entry name" value="Zn_ribbon_NOB1"/>
    <property type="match status" value="1"/>
</dbReference>
<dbReference type="InterPro" id="IPR036283">
    <property type="entry name" value="NOB1_Zf-like_sf"/>
</dbReference>
<keyword evidence="3" id="KW-0540">Nuclease</keyword>
<dbReference type="InterPro" id="IPR017117">
    <property type="entry name" value="Nob1_euk"/>
</dbReference>
<dbReference type="CDD" id="cd09876">
    <property type="entry name" value="PIN_Nob1-like"/>
    <property type="match status" value="1"/>
</dbReference>
<dbReference type="OMA" id="GYELECE"/>
<dbReference type="InterPro" id="IPR014881">
    <property type="entry name" value="NOB1_Zn-bd"/>
</dbReference>
<dbReference type="KEGG" id="tut:107370126"/>
<dbReference type="Pfam" id="PF17146">
    <property type="entry name" value="PIN_6"/>
    <property type="match status" value="1"/>
</dbReference>
<feature type="region of interest" description="Disordered" evidence="10">
    <location>
        <begin position="126"/>
        <end position="196"/>
    </location>
</feature>
<dbReference type="GO" id="GO:0004521">
    <property type="term" value="F:RNA endonuclease activity"/>
    <property type="evidence" value="ECO:0007669"/>
    <property type="project" value="UniProtKB-UniRule"/>
</dbReference>
<dbReference type="GO" id="GO:0005737">
    <property type="term" value="C:cytoplasm"/>
    <property type="evidence" value="ECO:0007669"/>
    <property type="project" value="UniProtKB-ARBA"/>
</dbReference>
<keyword evidence="14" id="KW-1185">Reference proteome</keyword>
<organism evidence="13 14">
    <name type="scientific">Tetranychus urticae</name>
    <name type="common">Two-spotted spider mite</name>
    <dbReference type="NCBI Taxonomy" id="32264"/>
    <lineage>
        <taxon>Eukaryota</taxon>
        <taxon>Metazoa</taxon>
        <taxon>Ecdysozoa</taxon>
        <taxon>Arthropoda</taxon>
        <taxon>Chelicerata</taxon>
        <taxon>Arachnida</taxon>
        <taxon>Acari</taxon>
        <taxon>Acariformes</taxon>
        <taxon>Trombidiformes</taxon>
        <taxon>Prostigmata</taxon>
        <taxon>Eleutherengona</taxon>
        <taxon>Raphignathae</taxon>
        <taxon>Tetranychoidea</taxon>
        <taxon>Tetranychidae</taxon>
        <taxon>Tetranychus</taxon>
    </lineage>
</organism>
<dbReference type="EMBL" id="CAEY01001063">
    <property type="status" value="NOT_ANNOTATED_CDS"/>
    <property type="molecule type" value="Genomic_DNA"/>
</dbReference>
<dbReference type="AlphaFoldDB" id="T1L454"/>
<dbReference type="Gene3D" id="3.40.50.1010">
    <property type="entry name" value="5'-nuclease"/>
    <property type="match status" value="1"/>
</dbReference>
<comment type="similarity">
    <text evidence="2 8">Belongs to the NOB1 family.</text>
</comment>
<reference evidence="14" key="1">
    <citation type="submission" date="2011-08" db="EMBL/GenBank/DDBJ databases">
        <authorList>
            <person name="Rombauts S."/>
        </authorList>
    </citation>
    <scope>NUCLEOTIDE SEQUENCE</scope>
    <source>
        <strain evidence="14">London</strain>
    </source>
</reference>
<comment type="subcellular location">
    <subcellularLocation>
        <location evidence="1 8">Nucleus</location>
    </subcellularLocation>
</comment>
<evidence type="ECO:0000256" key="10">
    <source>
        <dbReference type="SAM" id="MobiDB-lite"/>
    </source>
</evidence>
<dbReference type="EnsemblMetazoa" id="tetur37g00830.1">
    <property type="protein sequence ID" value="tetur37g00830.1"/>
    <property type="gene ID" value="tetur37g00830"/>
</dbReference>
<dbReference type="InterPro" id="IPR039907">
    <property type="entry name" value="NOB1"/>
</dbReference>
<evidence type="ECO:0000256" key="1">
    <source>
        <dbReference type="ARBA" id="ARBA00004123"/>
    </source>
</evidence>
<keyword evidence="5" id="KW-0378">Hydrolase</keyword>
<evidence type="ECO:0000259" key="11">
    <source>
        <dbReference type="Pfam" id="PF08772"/>
    </source>
</evidence>
<dbReference type="GO" id="GO:0031981">
    <property type="term" value="C:nuclear lumen"/>
    <property type="evidence" value="ECO:0007669"/>
    <property type="project" value="UniProtKB-ARBA"/>
</dbReference>
<evidence type="ECO:0000256" key="6">
    <source>
        <dbReference type="ARBA" id="ARBA00022833"/>
    </source>
</evidence>
<sequence length="409" mass="46477">MEKKFKWLIVDSSGFINGSDIHELAENIVTIPEVIYEIKDKQTRERLTCLPYEIQFRQAEPEDCKVVTQFSRKTGDYASLSGVDLKLIALTYSLDREAHGGNVDHLKTEPKVVVADQRVIIEQGGPVKLPGFFNPKKNKDAEDNNEDHTENDGDTELNNGDDSKQENFDEDDKDSNNRETEDNVDEDDEPDTWITPKNLAEAEEKMKNLLLEEEKCPVACMTSDFAIQNVLIQMGLKVASVKGLMIKQARQFVLRCHACFKTTTRMDKKFCPACGNLGTLRKVSVIVNDKGEKVIQINFKKQISTRGTRYSLPMPKGGKHSNDPILFEDQRLPQNRASKMTYEEKKALNLQTILSDPDYVCRSNPFAMKDVYSRASRFTKQQNVAQHNRRNPNEVGPPTGNRKKSKSKI</sequence>
<evidence type="ECO:0000313" key="13">
    <source>
        <dbReference type="EnsemblMetazoa" id="tetur37g00830.1"/>
    </source>
</evidence>
<feature type="binding site" evidence="9">
    <location>
        <position position="256"/>
    </location>
    <ligand>
        <name>Zn(2+)</name>
        <dbReference type="ChEBI" id="CHEBI:29105"/>
    </ligand>
</feature>
<feature type="domain" description="Nin one binding (NOB1) Zn-ribbon-like" evidence="11">
    <location>
        <begin position="246"/>
        <end position="318"/>
    </location>
</feature>
<dbReference type="GO" id="GO:0030688">
    <property type="term" value="C:preribosome, small subunit precursor"/>
    <property type="evidence" value="ECO:0007669"/>
    <property type="project" value="TreeGrafter"/>
</dbReference>
<evidence type="ECO:0000256" key="7">
    <source>
        <dbReference type="ARBA" id="ARBA00023242"/>
    </source>
</evidence>
<dbReference type="GO" id="GO:0046872">
    <property type="term" value="F:metal ion binding"/>
    <property type="evidence" value="ECO:0007669"/>
    <property type="project" value="UniProtKB-UniRule"/>
</dbReference>
<protein>
    <recommendedName>
        <fullName evidence="8">RNA-binding protein NOB1</fullName>
    </recommendedName>
</protein>
<dbReference type="HOGENOM" id="CLU_024666_0_0_1"/>
<feature type="binding site" evidence="9">
    <location>
        <position position="271"/>
    </location>
    <ligand>
        <name>Zn(2+)</name>
        <dbReference type="ChEBI" id="CHEBI:29105"/>
    </ligand>
</feature>
<reference evidence="13" key="2">
    <citation type="submission" date="2015-06" db="UniProtKB">
        <authorList>
            <consortium name="EnsemblMetazoa"/>
        </authorList>
    </citation>
    <scope>IDENTIFICATION</scope>
</reference>
<gene>
    <name evidence="13" type="primary">107370126</name>
</gene>
<feature type="compositionally biased region" description="Acidic residues" evidence="10">
    <location>
        <begin position="182"/>
        <end position="191"/>
    </location>
</feature>
<dbReference type="Proteomes" id="UP000015104">
    <property type="component" value="Unassembled WGS sequence"/>
</dbReference>
<keyword evidence="4 8" id="KW-0479">Metal-binding</keyword>
<dbReference type="PANTHER" id="PTHR12814">
    <property type="entry name" value="RNA-BINDING PROTEIN NOB1"/>
    <property type="match status" value="1"/>
</dbReference>
<evidence type="ECO:0000256" key="8">
    <source>
        <dbReference type="PIRNR" id="PIRNR037125"/>
    </source>
</evidence>
<dbReference type="PANTHER" id="PTHR12814:SF2">
    <property type="entry name" value="RNA-BINDING PROTEIN NOB1"/>
    <property type="match status" value="1"/>
</dbReference>
<feature type="region of interest" description="Disordered" evidence="10">
    <location>
        <begin position="379"/>
        <end position="409"/>
    </location>
</feature>
<dbReference type="STRING" id="32264.T1L454"/>
<feature type="binding site" evidence="9">
    <location>
        <position position="274"/>
    </location>
    <ligand>
        <name>Zn(2+)</name>
        <dbReference type="ChEBI" id="CHEBI:29105"/>
    </ligand>
</feature>
<name>T1L454_TETUR</name>
<dbReference type="OrthoDB" id="446759at2759"/>
<accession>T1L454</accession>
<evidence type="ECO:0000256" key="9">
    <source>
        <dbReference type="PIRSR" id="PIRSR037125-1"/>
    </source>
</evidence>
<dbReference type="GO" id="GO:0016787">
    <property type="term" value="F:hydrolase activity"/>
    <property type="evidence" value="ECO:0007669"/>
    <property type="project" value="UniProtKB-KW"/>
</dbReference>
<evidence type="ECO:0000313" key="14">
    <source>
        <dbReference type="Proteomes" id="UP000015104"/>
    </source>
</evidence>
<dbReference type="eggNOG" id="KOG2463">
    <property type="taxonomic scope" value="Eukaryota"/>
</dbReference>
<comment type="function">
    <text evidence="8">May play a role in mRNA degradation.</text>
</comment>
<dbReference type="SUPFAM" id="SSF144206">
    <property type="entry name" value="NOB1 zinc finger-like"/>
    <property type="match status" value="1"/>
</dbReference>
<evidence type="ECO:0000256" key="4">
    <source>
        <dbReference type="ARBA" id="ARBA00022723"/>
    </source>
</evidence>
<keyword evidence="6 8" id="KW-0862">Zinc</keyword>
<dbReference type="InterPro" id="IPR033411">
    <property type="entry name" value="Ribonuclease_PIN"/>
</dbReference>
<keyword evidence="7 8" id="KW-0539">Nucleus</keyword>
<dbReference type="GO" id="GO:0030490">
    <property type="term" value="P:maturation of SSU-rRNA"/>
    <property type="evidence" value="ECO:0007669"/>
    <property type="project" value="TreeGrafter"/>
</dbReference>
<dbReference type="PIRSF" id="PIRSF037125">
    <property type="entry name" value="D-site_20S_pre-rRNA_nuclease"/>
    <property type="match status" value="1"/>
</dbReference>